<evidence type="ECO:0000256" key="2">
    <source>
        <dbReference type="ARBA" id="ARBA00022737"/>
    </source>
</evidence>
<dbReference type="PROSITE" id="PS50082">
    <property type="entry name" value="WD_REPEATS_2"/>
    <property type="match status" value="1"/>
</dbReference>
<gene>
    <name evidence="4" type="ORF">M404DRAFT_25545</name>
</gene>
<dbReference type="InParanoid" id="A0A0C3NX25"/>
<organism evidence="4 5">
    <name type="scientific">Pisolithus tinctorius Marx 270</name>
    <dbReference type="NCBI Taxonomy" id="870435"/>
    <lineage>
        <taxon>Eukaryota</taxon>
        <taxon>Fungi</taxon>
        <taxon>Dikarya</taxon>
        <taxon>Basidiomycota</taxon>
        <taxon>Agaricomycotina</taxon>
        <taxon>Agaricomycetes</taxon>
        <taxon>Agaricomycetidae</taxon>
        <taxon>Boletales</taxon>
        <taxon>Sclerodermatineae</taxon>
        <taxon>Pisolithaceae</taxon>
        <taxon>Pisolithus</taxon>
    </lineage>
</organism>
<keyword evidence="5" id="KW-1185">Reference proteome</keyword>
<dbReference type="PANTHER" id="PTHR15574:SF40">
    <property type="entry name" value="WD AND TETRATRICOPEPTIDE REPEATS PROTEIN 1"/>
    <property type="match status" value="1"/>
</dbReference>
<dbReference type="InterPro" id="IPR001680">
    <property type="entry name" value="WD40_rpt"/>
</dbReference>
<name>A0A0C3NX25_PISTI</name>
<feature type="repeat" description="WD" evidence="3">
    <location>
        <begin position="52"/>
        <end position="94"/>
    </location>
</feature>
<dbReference type="HOGENOM" id="CLU_030900_0_0_1"/>
<keyword evidence="2" id="KW-0677">Repeat</keyword>
<dbReference type="EMBL" id="KN831967">
    <property type="protein sequence ID" value="KIO05420.1"/>
    <property type="molecule type" value="Genomic_DNA"/>
</dbReference>
<dbReference type="PROSITE" id="PS00678">
    <property type="entry name" value="WD_REPEATS_1"/>
    <property type="match status" value="1"/>
</dbReference>
<evidence type="ECO:0000256" key="1">
    <source>
        <dbReference type="ARBA" id="ARBA00022574"/>
    </source>
</evidence>
<keyword evidence="1 3" id="KW-0853">WD repeat</keyword>
<reference evidence="5" key="2">
    <citation type="submission" date="2015-01" db="EMBL/GenBank/DDBJ databases">
        <title>Evolutionary Origins and Diversification of the Mycorrhizal Mutualists.</title>
        <authorList>
            <consortium name="DOE Joint Genome Institute"/>
            <consortium name="Mycorrhizal Genomics Consortium"/>
            <person name="Kohler A."/>
            <person name="Kuo A."/>
            <person name="Nagy L.G."/>
            <person name="Floudas D."/>
            <person name="Copeland A."/>
            <person name="Barry K.W."/>
            <person name="Cichocki N."/>
            <person name="Veneault-Fourrey C."/>
            <person name="LaButti K."/>
            <person name="Lindquist E.A."/>
            <person name="Lipzen A."/>
            <person name="Lundell T."/>
            <person name="Morin E."/>
            <person name="Murat C."/>
            <person name="Riley R."/>
            <person name="Ohm R."/>
            <person name="Sun H."/>
            <person name="Tunlid A."/>
            <person name="Henrissat B."/>
            <person name="Grigoriev I.V."/>
            <person name="Hibbett D.S."/>
            <person name="Martin F."/>
        </authorList>
    </citation>
    <scope>NUCLEOTIDE SEQUENCE [LARGE SCALE GENOMIC DNA]</scope>
    <source>
        <strain evidence="5">Marx 270</strain>
    </source>
</reference>
<dbReference type="InterPro" id="IPR036322">
    <property type="entry name" value="WD40_repeat_dom_sf"/>
</dbReference>
<dbReference type="Gene3D" id="2.130.10.10">
    <property type="entry name" value="YVTN repeat-like/Quinoprotein amine dehydrogenase"/>
    <property type="match status" value="2"/>
</dbReference>
<dbReference type="STRING" id="870435.A0A0C3NX25"/>
<dbReference type="InterPro" id="IPR015943">
    <property type="entry name" value="WD40/YVTN_repeat-like_dom_sf"/>
</dbReference>
<dbReference type="GO" id="GO:0080008">
    <property type="term" value="C:Cul4-RING E3 ubiquitin ligase complex"/>
    <property type="evidence" value="ECO:0007669"/>
    <property type="project" value="TreeGrafter"/>
</dbReference>
<dbReference type="AlphaFoldDB" id="A0A0C3NX25"/>
<proteinExistence type="predicted"/>
<protein>
    <submittedName>
        <fullName evidence="4">Uncharacterized protein</fullName>
    </submittedName>
</protein>
<dbReference type="SUPFAM" id="SSF50978">
    <property type="entry name" value="WD40 repeat-like"/>
    <property type="match status" value="1"/>
</dbReference>
<reference evidence="4 5" key="1">
    <citation type="submission" date="2014-04" db="EMBL/GenBank/DDBJ databases">
        <authorList>
            <consortium name="DOE Joint Genome Institute"/>
            <person name="Kuo A."/>
            <person name="Kohler A."/>
            <person name="Costa M.D."/>
            <person name="Nagy L.G."/>
            <person name="Floudas D."/>
            <person name="Copeland A."/>
            <person name="Barry K.W."/>
            <person name="Cichocki N."/>
            <person name="Veneault-Fourrey C."/>
            <person name="LaButti K."/>
            <person name="Lindquist E.A."/>
            <person name="Lipzen A."/>
            <person name="Lundell T."/>
            <person name="Morin E."/>
            <person name="Murat C."/>
            <person name="Sun H."/>
            <person name="Tunlid A."/>
            <person name="Henrissat B."/>
            <person name="Grigoriev I.V."/>
            <person name="Hibbett D.S."/>
            <person name="Martin F."/>
            <person name="Nordberg H.P."/>
            <person name="Cantor M.N."/>
            <person name="Hua S.X."/>
        </authorList>
    </citation>
    <scope>NUCLEOTIDE SEQUENCE [LARGE SCALE GENOMIC DNA]</scope>
    <source>
        <strain evidence="4 5">Marx 270</strain>
    </source>
</reference>
<dbReference type="PANTHER" id="PTHR15574">
    <property type="entry name" value="WD REPEAT DOMAIN-CONTAINING FAMILY"/>
    <property type="match status" value="1"/>
</dbReference>
<dbReference type="SMART" id="SM00320">
    <property type="entry name" value="WD40"/>
    <property type="match status" value="5"/>
</dbReference>
<evidence type="ECO:0000313" key="5">
    <source>
        <dbReference type="Proteomes" id="UP000054217"/>
    </source>
</evidence>
<dbReference type="InterPro" id="IPR045151">
    <property type="entry name" value="DCAF8"/>
</dbReference>
<accession>A0A0C3NX25</accession>
<sequence length="545" mass="60694">MDPTQPTHPHRRRRSTTGRIYSDSLASNMIERTRREMFYRACAQGFPYSRQLTAHVSCVNYLVFSRKGGRWLASAGDDFRILLWDFNQEDVRSPSGCYSGPAGNVLSLDFSASNQYLISGGADNLVLRYDVSRLVSPGVQWAPERPLPALSVYRRHDDSVRSVSAHAHHEELFFSAGEDGRIILHDARADRRSPSAQGIYQHTTEFTGVQAHPVMEHIFATSDSHGQVCLRDTRMAFGPLSTRSNEGIVQTYVTKLSKRSLGYLSNPESSSITFDCDGGRLAVTMLHWYPTIYALSDPYPLAVCTGRNNPDGNPVPAGERTYSNSCTMKSGAFGGPGIGEDVLYAMGSDDFRGYVWEIPETTILTSLRQEIPTEEWYTREWHDVVGYCEGLSATRYVPSEISTPLCRLNGHRSIVNAIAIHPSQLHIVTSGIERHIVLHSPMPSSPIAQDLSLTPLEVRKLPEYSPEDEMRFLGTLLGTHSTLHGDAGQSDDESQTILLFDHILGEEGEGDIFELRQCKENDDDEDDEDDHVLIDIMRSPSASPP</sequence>
<evidence type="ECO:0000256" key="3">
    <source>
        <dbReference type="PROSITE-ProRule" id="PRU00221"/>
    </source>
</evidence>
<dbReference type="Proteomes" id="UP000054217">
    <property type="component" value="Unassembled WGS sequence"/>
</dbReference>
<dbReference type="InterPro" id="IPR019775">
    <property type="entry name" value="WD40_repeat_CS"/>
</dbReference>
<dbReference type="OrthoDB" id="4869960at2759"/>
<dbReference type="GO" id="GO:0005737">
    <property type="term" value="C:cytoplasm"/>
    <property type="evidence" value="ECO:0007669"/>
    <property type="project" value="TreeGrafter"/>
</dbReference>
<evidence type="ECO:0000313" key="4">
    <source>
        <dbReference type="EMBL" id="KIO05420.1"/>
    </source>
</evidence>
<dbReference type="Pfam" id="PF00400">
    <property type="entry name" value="WD40"/>
    <property type="match status" value="4"/>
</dbReference>
<dbReference type="GO" id="GO:0045717">
    <property type="term" value="P:negative regulation of fatty acid biosynthetic process"/>
    <property type="evidence" value="ECO:0007669"/>
    <property type="project" value="TreeGrafter"/>
</dbReference>